<sequence length="648" mass="69105" precursor="true">MKIRSRSAWTLPSTVLLLLVVAASGTGCGSSAAPSQAPPAVGPMGLSTGALQEGAIWQLNRPIDITLDRPIHFLSVTSSSVSIRAAQNGVHAMGTFVRGLDPATGATDLHTVRFQPACPVDPAGAPGLLPATDYVLTIRGTDTSSYPLRAQDGTLLESTTEIAFTTPSGTDPATLFHDSRLGPPRVVFRGRPGVHLEDPESTLIELGRFEPASVLLRQNQFGLLEVDPASEDLVPFGLPLNHHVAPSHQVAIVVRFDQPVSLARRNLERIGLEYHDGSWKPITTQVEAIAACGARGSSVKVRPVGTLPPGRFLRLVLKAGFQDLVGQAHASDVFEYLPLTGTTEESAIGARVDAIIEHFTFGGDEPGSMEDTESDLGAPRGHWGRHIIGGIETPDGLSRVRSKWYPVGLAGADGSAVPQAPRFSFFGTAPDGAIRTINGEVLLEEPVLGPITPAGYQPFALEVARLDLVEPTGLRAALPALLTGDRARSTPDPATGSWLESQIFGVSLQGDIAALGMGYGCYAPGIALDCVPWDLTNLASATPARTIEIHPQSFEVYTLVDRDRIYFDHRITITFDAARAAADGQPDLSTAYSASNGWTPDVNELSGAAWDFLRFEVQFELDVSGDGYQPFERAPAIDFIKIPVDFRP</sequence>
<keyword evidence="1" id="KW-0732">Signal</keyword>
<evidence type="ECO:0000313" key="2">
    <source>
        <dbReference type="EMBL" id="QDV10027.1"/>
    </source>
</evidence>
<evidence type="ECO:0008006" key="4">
    <source>
        <dbReference type="Google" id="ProtNLM"/>
    </source>
</evidence>
<reference evidence="2 3" key="1">
    <citation type="submission" date="2019-02" db="EMBL/GenBank/DDBJ databases">
        <title>Deep-cultivation of Planctomycetes and their phenomic and genomic characterization uncovers novel biology.</title>
        <authorList>
            <person name="Wiegand S."/>
            <person name="Jogler M."/>
            <person name="Boedeker C."/>
            <person name="Pinto D."/>
            <person name="Vollmers J."/>
            <person name="Rivas-Marin E."/>
            <person name="Kohn T."/>
            <person name="Peeters S.H."/>
            <person name="Heuer A."/>
            <person name="Rast P."/>
            <person name="Oberbeckmann S."/>
            <person name="Bunk B."/>
            <person name="Jeske O."/>
            <person name="Meyerdierks A."/>
            <person name="Storesund J.E."/>
            <person name="Kallscheuer N."/>
            <person name="Luecker S."/>
            <person name="Lage O.M."/>
            <person name="Pohl T."/>
            <person name="Merkel B.J."/>
            <person name="Hornburger P."/>
            <person name="Mueller R.-W."/>
            <person name="Bruemmer F."/>
            <person name="Labrenz M."/>
            <person name="Spormann A.M."/>
            <person name="Op den Camp H."/>
            <person name="Overmann J."/>
            <person name="Amann R."/>
            <person name="Jetten M.S.M."/>
            <person name="Mascher T."/>
            <person name="Medema M.H."/>
            <person name="Devos D.P."/>
            <person name="Kaster A.-K."/>
            <person name="Ovreas L."/>
            <person name="Rohde M."/>
            <person name="Galperin M.Y."/>
            <person name="Jogler C."/>
        </authorList>
    </citation>
    <scope>NUCLEOTIDE SEQUENCE [LARGE SCALE GENOMIC DNA]</scope>
    <source>
        <strain evidence="2 3">Poly30</strain>
    </source>
</reference>
<proteinExistence type="predicted"/>
<name>A0A518F116_9BACT</name>
<feature type="chain" id="PRO_5022200744" description="SbsA Ig-like domain-containing protein" evidence="1">
    <location>
        <begin position="33"/>
        <end position="648"/>
    </location>
</feature>
<dbReference type="EMBL" id="CP036434">
    <property type="protein sequence ID" value="QDV10027.1"/>
    <property type="molecule type" value="Genomic_DNA"/>
</dbReference>
<dbReference type="RefSeq" id="WP_145205486.1">
    <property type="nucleotide sequence ID" value="NZ_CP036434.1"/>
</dbReference>
<protein>
    <recommendedName>
        <fullName evidence="4">SbsA Ig-like domain-containing protein</fullName>
    </recommendedName>
</protein>
<keyword evidence="3" id="KW-1185">Reference proteome</keyword>
<evidence type="ECO:0000256" key="1">
    <source>
        <dbReference type="SAM" id="SignalP"/>
    </source>
</evidence>
<organism evidence="2 3">
    <name type="scientific">Saltatorellus ferox</name>
    <dbReference type="NCBI Taxonomy" id="2528018"/>
    <lineage>
        <taxon>Bacteria</taxon>
        <taxon>Pseudomonadati</taxon>
        <taxon>Planctomycetota</taxon>
        <taxon>Planctomycetia</taxon>
        <taxon>Planctomycetia incertae sedis</taxon>
        <taxon>Saltatorellus</taxon>
    </lineage>
</organism>
<evidence type="ECO:0000313" key="3">
    <source>
        <dbReference type="Proteomes" id="UP000320390"/>
    </source>
</evidence>
<feature type="signal peptide" evidence="1">
    <location>
        <begin position="1"/>
        <end position="32"/>
    </location>
</feature>
<accession>A0A518F116</accession>
<gene>
    <name evidence="2" type="ORF">Poly30_55880</name>
</gene>
<dbReference type="Proteomes" id="UP000320390">
    <property type="component" value="Chromosome"/>
</dbReference>
<dbReference type="AlphaFoldDB" id="A0A518F116"/>
<dbReference type="PROSITE" id="PS51257">
    <property type="entry name" value="PROKAR_LIPOPROTEIN"/>
    <property type="match status" value="1"/>
</dbReference>